<evidence type="ECO:0000313" key="6">
    <source>
        <dbReference type="Proteomes" id="UP000260782"/>
    </source>
</evidence>
<dbReference type="Pfam" id="PF04432">
    <property type="entry name" value="FrhB_FdhB_C"/>
    <property type="match status" value="1"/>
</dbReference>
<dbReference type="RefSeq" id="WP_117529419.1">
    <property type="nucleotide sequence ID" value="NZ_QVES01000001.1"/>
</dbReference>
<feature type="domain" description="4Fe-4S ferredoxin-type" evidence="4">
    <location>
        <begin position="35"/>
        <end position="64"/>
    </location>
</feature>
<dbReference type="PROSITE" id="PS51379">
    <property type="entry name" value="4FE4S_FER_2"/>
    <property type="match status" value="2"/>
</dbReference>
<dbReference type="InterPro" id="IPR052977">
    <property type="entry name" value="Polyferredoxin-like_ET"/>
</dbReference>
<name>A0A3E2U2W8_9FIRM</name>
<dbReference type="EMBL" id="QVES01000001">
    <property type="protein sequence ID" value="RGB90559.1"/>
    <property type="molecule type" value="Genomic_DNA"/>
</dbReference>
<dbReference type="GO" id="GO:0051536">
    <property type="term" value="F:iron-sulfur cluster binding"/>
    <property type="evidence" value="ECO:0007669"/>
    <property type="project" value="UniProtKB-KW"/>
</dbReference>
<evidence type="ECO:0000256" key="1">
    <source>
        <dbReference type="ARBA" id="ARBA00022723"/>
    </source>
</evidence>
<keyword evidence="1" id="KW-0479">Metal-binding</keyword>
<dbReference type="PANTHER" id="PTHR43193:SF2">
    <property type="entry name" value="POLYFERREDOXIN PROTEIN FWDF"/>
    <property type="match status" value="1"/>
</dbReference>
<dbReference type="InterPro" id="IPR017896">
    <property type="entry name" value="4Fe4S_Fe-S-bd"/>
</dbReference>
<dbReference type="SUPFAM" id="SSF54862">
    <property type="entry name" value="4Fe-4S ferredoxins"/>
    <property type="match status" value="1"/>
</dbReference>
<dbReference type="InterPro" id="IPR017900">
    <property type="entry name" value="4Fe4S_Fe_S_CS"/>
</dbReference>
<dbReference type="PANTHER" id="PTHR43193">
    <property type="match status" value="1"/>
</dbReference>
<dbReference type="AlphaFoldDB" id="A0A3E2U2W8"/>
<dbReference type="Pfam" id="PF00037">
    <property type="entry name" value="Fer4"/>
    <property type="match status" value="1"/>
</dbReference>
<accession>A0A3E2U2W8</accession>
<dbReference type="GO" id="GO:0046872">
    <property type="term" value="F:metal ion binding"/>
    <property type="evidence" value="ECO:0007669"/>
    <property type="project" value="UniProtKB-KW"/>
</dbReference>
<dbReference type="Proteomes" id="UP000260782">
    <property type="component" value="Unassembled WGS sequence"/>
</dbReference>
<dbReference type="InterPro" id="IPR007525">
    <property type="entry name" value="FrhB_FdhB_C"/>
</dbReference>
<sequence>MIEIKDKKDCCGCTACACSCPKKCIVMESDEEGFIYPVIDLNRCVHCNICEQVCPQDKKNIRDNTIPETVVARDKREKILSIGTSGSIFTAIIECTLAEHGVVYGVIVDKDNIVRHIRVDSKQDDRLSKIPCSKYVKSEIRGIYPQVKSDLQSGKKVCFSGTPCQVAGLKSFLKKEYSNLICVDVICRGNPSPLFWKRFAEYLKKKYNSKIADVRFRNKTYGYHSGTMKVSFENGKIYYGSARTNYYLRAFFADLCSRPSCYKCQFKHIQHISDLTLYDSWHAAELADLQDDDKGYTNIIIQSSKGKKLLDKLKTIEKYPVDTLKAVELDGVMVEKSVNWNKEREDFFNNIEDEDIKRHCSRFMNVSLKDHIIENAKRIYYYKKFKEST</sequence>
<keyword evidence="3" id="KW-0411">Iron-sulfur</keyword>
<dbReference type="PROSITE" id="PS00198">
    <property type="entry name" value="4FE4S_FER_1"/>
    <property type="match status" value="1"/>
</dbReference>
<evidence type="ECO:0000256" key="3">
    <source>
        <dbReference type="ARBA" id="ARBA00023014"/>
    </source>
</evidence>
<proteinExistence type="predicted"/>
<organism evidence="5 6">
    <name type="scientific">Faecalibacterium prausnitzii</name>
    <dbReference type="NCBI Taxonomy" id="853"/>
    <lineage>
        <taxon>Bacteria</taxon>
        <taxon>Bacillati</taxon>
        <taxon>Bacillota</taxon>
        <taxon>Clostridia</taxon>
        <taxon>Eubacteriales</taxon>
        <taxon>Oscillospiraceae</taxon>
        <taxon>Faecalibacterium</taxon>
    </lineage>
</organism>
<comment type="caution">
    <text evidence="5">The sequence shown here is derived from an EMBL/GenBank/DDBJ whole genome shotgun (WGS) entry which is preliminary data.</text>
</comment>
<evidence type="ECO:0000256" key="2">
    <source>
        <dbReference type="ARBA" id="ARBA00023004"/>
    </source>
</evidence>
<protein>
    <recommendedName>
        <fullName evidence="4">4Fe-4S ferredoxin-type domain-containing protein</fullName>
    </recommendedName>
</protein>
<reference evidence="5 6" key="1">
    <citation type="submission" date="2018-08" db="EMBL/GenBank/DDBJ databases">
        <title>A genome reference for cultivated species of the human gut microbiota.</title>
        <authorList>
            <person name="Zou Y."/>
            <person name="Xue W."/>
            <person name="Luo G."/>
        </authorList>
    </citation>
    <scope>NUCLEOTIDE SEQUENCE [LARGE SCALE GENOMIC DNA]</scope>
    <source>
        <strain evidence="5 6">AF31-14AC</strain>
    </source>
</reference>
<evidence type="ECO:0000313" key="5">
    <source>
        <dbReference type="EMBL" id="RGB90559.1"/>
    </source>
</evidence>
<gene>
    <name evidence="5" type="ORF">DWZ25_01820</name>
</gene>
<feature type="domain" description="4Fe-4S ferredoxin-type" evidence="4">
    <location>
        <begin position="1"/>
        <end position="30"/>
    </location>
</feature>
<keyword evidence="2" id="KW-0408">Iron</keyword>
<evidence type="ECO:0000259" key="4">
    <source>
        <dbReference type="PROSITE" id="PS51379"/>
    </source>
</evidence>
<dbReference type="Gene3D" id="3.30.70.20">
    <property type="match status" value="1"/>
</dbReference>